<dbReference type="PANTHER" id="PTHR43227">
    <property type="entry name" value="BLL4140 PROTEIN"/>
    <property type="match status" value="1"/>
</dbReference>
<dbReference type="InterPro" id="IPR050809">
    <property type="entry name" value="UgpAE/MalFG_permease"/>
</dbReference>
<keyword evidence="5 7" id="KW-1133">Transmembrane helix</keyword>
<dbReference type="InterPro" id="IPR035906">
    <property type="entry name" value="MetI-like_sf"/>
</dbReference>
<evidence type="ECO:0000313" key="9">
    <source>
        <dbReference type="EMBL" id="REE66656.1"/>
    </source>
</evidence>
<feature type="transmembrane region" description="Helical" evidence="7">
    <location>
        <begin position="74"/>
        <end position="99"/>
    </location>
</feature>
<name>A0A3D9QTU6_9BACL</name>
<feature type="transmembrane region" description="Helical" evidence="7">
    <location>
        <begin position="175"/>
        <end position="197"/>
    </location>
</feature>
<gene>
    <name evidence="9" type="ORF">A8990_14924</name>
</gene>
<comment type="similarity">
    <text evidence="7">Belongs to the binding-protein-dependent transport system permease family.</text>
</comment>
<dbReference type="AlphaFoldDB" id="A0A3D9QTU6"/>
<feature type="transmembrane region" description="Helical" evidence="7">
    <location>
        <begin position="267"/>
        <end position="290"/>
    </location>
</feature>
<evidence type="ECO:0000256" key="5">
    <source>
        <dbReference type="ARBA" id="ARBA00022989"/>
    </source>
</evidence>
<sequence>MEPIRAKWNWKTNWPLHFMLLPSVILLFIYSYIPMFGIIIAFENYKSYSGFVHSEWVGLDQFRLLFNDSRVTEIIGNTLFISLGKMVLGWIVPLAFALLLNEVRHMAIKRIIQSFVYLPYFISWVILGAILTDMLSPSGIINQGLKALHIAPVFFLGDNDWFRITLIGSDVWKEFGFGTIIYLAALAGVNPALYEAAEIDGASRWRQTWAVTVPSILPVSVIIATLSLGNILNGGFDQVYNLINPLVSAKGEIIDTYVFDMGLRQGAFSFSTAVGLFKSVVSVILITITYRMAAKFANYRIF</sequence>
<feature type="domain" description="ABC transmembrane type-1" evidence="8">
    <location>
        <begin position="75"/>
        <end position="289"/>
    </location>
</feature>
<feature type="transmembrane region" description="Helical" evidence="7">
    <location>
        <begin position="111"/>
        <end position="131"/>
    </location>
</feature>
<dbReference type="Gene3D" id="1.10.3720.10">
    <property type="entry name" value="MetI-like"/>
    <property type="match status" value="1"/>
</dbReference>
<dbReference type="InterPro" id="IPR000515">
    <property type="entry name" value="MetI-like"/>
</dbReference>
<evidence type="ECO:0000256" key="3">
    <source>
        <dbReference type="ARBA" id="ARBA00022475"/>
    </source>
</evidence>
<dbReference type="GO" id="GO:0055085">
    <property type="term" value="P:transmembrane transport"/>
    <property type="evidence" value="ECO:0007669"/>
    <property type="project" value="InterPro"/>
</dbReference>
<keyword evidence="10" id="KW-1185">Reference proteome</keyword>
<keyword evidence="2 7" id="KW-0813">Transport</keyword>
<evidence type="ECO:0000256" key="4">
    <source>
        <dbReference type="ARBA" id="ARBA00022692"/>
    </source>
</evidence>
<keyword evidence="6 7" id="KW-0472">Membrane</keyword>
<comment type="caution">
    <text evidence="9">The sequence shown here is derived from an EMBL/GenBank/DDBJ whole genome shotgun (WGS) entry which is preliminary data.</text>
</comment>
<dbReference type="SUPFAM" id="SSF161098">
    <property type="entry name" value="MetI-like"/>
    <property type="match status" value="1"/>
</dbReference>
<feature type="transmembrane region" description="Helical" evidence="7">
    <location>
        <begin position="209"/>
        <end position="232"/>
    </location>
</feature>
<organism evidence="9 10">
    <name type="scientific">Paenibacillus taihuensis</name>
    <dbReference type="NCBI Taxonomy" id="1156355"/>
    <lineage>
        <taxon>Bacteria</taxon>
        <taxon>Bacillati</taxon>
        <taxon>Bacillota</taxon>
        <taxon>Bacilli</taxon>
        <taxon>Bacillales</taxon>
        <taxon>Paenibacillaceae</taxon>
        <taxon>Paenibacillus</taxon>
    </lineage>
</organism>
<evidence type="ECO:0000256" key="6">
    <source>
        <dbReference type="ARBA" id="ARBA00023136"/>
    </source>
</evidence>
<evidence type="ECO:0000259" key="8">
    <source>
        <dbReference type="PROSITE" id="PS50928"/>
    </source>
</evidence>
<dbReference type="EMBL" id="QTTN01000049">
    <property type="protein sequence ID" value="REE66656.1"/>
    <property type="molecule type" value="Genomic_DNA"/>
</dbReference>
<evidence type="ECO:0000313" key="10">
    <source>
        <dbReference type="Proteomes" id="UP000256304"/>
    </source>
</evidence>
<keyword evidence="3" id="KW-1003">Cell membrane</keyword>
<protein>
    <submittedName>
        <fullName evidence="9">Putative aldouronate transport system permease protein</fullName>
    </submittedName>
</protein>
<proteinExistence type="inferred from homology"/>
<feature type="transmembrane region" description="Helical" evidence="7">
    <location>
        <begin position="20"/>
        <end position="42"/>
    </location>
</feature>
<evidence type="ECO:0000256" key="1">
    <source>
        <dbReference type="ARBA" id="ARBA00004651"/>
    </source>
</evidence>
<dbReference type="Pfam" id="PF00528">
    <property type="entry name" value="BPD_transp_1"/>
    <property type="match status" value="1"/>
</dbReference>
<accession>A0A3D9QTU6</accession>
<dbReference type="PANTHER" id="PTHR43227:SF11">
    <property type="entry name" value="BLL4140 PROTEIN"/>
    <property type="match status" value="1"/>
</dbReference>
<dbReference type="Proteomes" id="UP000256304">
    <property type="component" value="Unassembled WGS sequence"/>
</dbReference>
<dbReference type="PROSITE" id="PS50928">
    <property type="entry name" value="ABC_TM1"/>
    <property type="match status" value="1"/>
</dbReference>
<dbReference type="GO" id="GO:0005886">
    <property type="term" value="C:plasma membrane"/>
    <property type="evidence" value="ECO:0007669"/>
    <property type="project" value="UniProtKB-SubCell"/>
</dbReference>
<keyword evidence="4 7" id="KW-0812">Transmembrane</keyword>
<dbReference type="CDD" id="cd06261">
    <property type="entry name" value="TM_PBP2"/>
    <property type="match status" value="1"/>
</dbReference>
<evidence type="ECO:0000256" key="7">
    <source>
        <dbReference type="RuleBase" id="RU363032"/>
    </source>
</evidence>
<reference evidence="9 10" key="1">
    <citation type="submission" date="2018-08" db="EMBL/GenBank/DDBJ databases">
        <title>Genomic Encyclopedia of Type Strains, Phase III (KMG-III): the genomes of soil and plant-associated and newly described type strains.</title>
        <authorList>
            <person name="Whitman W."/>
        </authorList>
    </citation>
    <scope>NUCLEOTIDE SEQUENCE [LARGE SCALE GENOMIC DNA]</scope>
    <source>
        <strain evidence="9 10">CGMCC 1.10966</strain>
    </source>
</reference>
<comment type="subcellular location">
    <subcellularLocation>
        <location evidence="1 7">Cell membrane</location>
        <topology evidence="1 7">Multi-pass membrane protein</topology>
    </subcellularLocation>
</comment>
<evidence type="ECO:0000256" key="2">
    <source>
        <dbReference type="ARBA" id="ARBA00022448"/>
    </source>
</evidence>
<dbReference type="RefSeq" id="WP_116192201.1">
    <property type="nucleotide sequence ID" value="NZ_QTTN01000049.1"/>
</dbReference>
<dbReference type="OrthoDB" id="9785836at2"/>